<dbReference type="AlphaFoldDB" id="A0A0L8G491"/>
<dbReference type="SUPFAM" id="SSF50729">
    <property type="entry name" value="PH domain-like"/>
    <property type="match status" value="1"/>
</dbReference>
<dbReference type="Gene3D" id="2.30.29.30">
    <property type="entry name" value="Pleckstrin-homology domain (PH domain)/Phosphotyrosine-binding domain (PTB)"/>
    <property type="match status" value="1"/>
</dbReference>
<dbReference type="InterPro" id="IPR001849">
    <property type="entry name" value="PH_domain"/>
</dbReference>
<dbReference type="OrthoDB" id="185175at2759"/>
<dbReference type="SMART" id="SM00233">
    <property type="entry name" value="PH"/>
    <property type="match status" value="1"/>
</dbReference>
<name>A0A0L8G491_OCTBM</name>
<protein>
    <recommendedName>
        <fullName evidence="1">PH domain-containing protein</fullName>
    </recommendedName>
</protein>
<dbReference type="PROSITE" id="PS50003">
    <property type="entry name" value="PH_DOMAIN"/>
    <property type="match status" value="1"/>
</dbReference>
<proteinExistence type="predicted"/>
<dbReference type="PANTHER" id="PTHR14336">
    <property type="entry name" value="TANDEM PH DOMAIN CONTAINING PROTEIN"/>
    <property type="match status" value="1"/>
</dbReference>
<feature type="non-terminal residue" evidence="2">
    <location>
        <position position="1"/>
    </location>
</feature>
<feature type="domain" description="PH" evidence="1">
    <location>
        <begin position="7"/>
        <end position="114"/>
    </location>
</feature>
<evidence type="ECO:0000313" key="2">
    <source>
        <dbReference type="EMBL" id="KOF71856.1"/>
    </source>
</evidence>
<accession>A0A0L8G491</accession>
<dbReference type="InterPro" id="IPR051707">
    <property type="entry name" value="PI-Interact_SigTrans_Reg"/>
</dbReference>
<reference evidence="2" key="1">
    <citation type="submission" date="2015-07" db="EMBL/GenBank/DDBJ databases">
        <title>MeaNS - Measles Nucleotide Surveillance Program.</title>
        <authorList>
            <person name="Tran T."/>
            <person name="Druce J."/>
        </authorList>
    </citation>
    <scope>NUCLEOTIDE SEQUENCE</scope>
    <source>
        <strain evidence="2">UCB-OBI-ISO-001</strain>
        <tissue evidence="2">Gonad</tissue>
    </source>
</reference>
<evidence type="ECO:0000259" key="1">
    <source>
        <dbReference type="PROSITE" id="PS50003"/>
    </source>
</evidence>
<dbReference type="EMBL" id="KQ423943">
    <property type="protein sequence ID" value="KOF71856.1"/>
    <property type="molecule type" value="Genomic_DNA"/>
</dbReference>
<dbReference type="InterPro" id="IPR011993">
    <property type="entry name" value="PH-like_dom_sf"/>
</dbReference>
<sequence>FMMNSHPISKKGWLRKLGGIVKTWQRRWIVLNGNILFYFTREDDQKSLGSILLPGNRAFAHSYSPGNPDKYIFEIEPDKNMKASNPTNHEISLFCCESEAERQEWIRAIRKVIYGPNGGGKQVFLLYFLLHTHTQKRKPCFVFVVAVILTPGQPYLSRLHSNCELLIILYSNITYQLVVVCFVCI</sequence>
<gene>
    <name evidence="2" type="ORF">OCBIM_22000387mg</name>
</gene>
<organism evidence="2">
    <name type="scientific">Octopus bimaculoides</name>
    <name type="common">California two-spotted octopus</name>
    <dbReference type="NCBI Taxonomy" id="37653"/>
    <lineage>
        <taxon>Eukaryota</taxon>
        <taxon>Metazoa</taxon>
        <taxon>Spiralia</taxon>
        <taxon>Lophotrochozoa</taxon>
        <taxon>Mollusca</taxon>
        <taxon>Cephalopoda</taxon>
        <taxon>Coleoidea</taxon>
        <taxon>Octopodiformes</taxon>
        <taxon>Octopoda</taxon>
        <taxon>Incirrata</taxon>
        <taxon>Octopodidae</taxon>
        <taxon>Octopus</taxon>
    </lineage>
</organism>
<dbReference type="Pfam" id="PF00169">
    <property type="entry name" value="PH"/>
    <property type="match status" value="1"/>
</dbReference>